<dbReference type="AlphaFoldDB" id="A0A2A2IE98"/>
<dbReference type="GO" id="GO:0008324">
    <property type="term" value="F:monoatomic cation transmembrane transporter activity"/>
    <property type="evidence" value="ECO:0007669"/>
    <property type="project" value="InterPro"/>
</dbReference>
<dbReference type="OrthoDB" id="9806522at2"/>
<dbReference type="InterPro" id="IPR002524">
    <property type="entry name" value="Cation_efflux"/>
</dbReference>
<reference evidence="8 9" key="1">
    <citation type="submission" date="2017-08" db="EMBL/GenBank/DDBJ databases">
        <title>Virgibacillus indicus sp. nov. and Virgibacillus profoundi sp. nov, two moderately halophilic bacteria isolated from marine sediment by using the Microfluidic Streak Plate.</title>
        <authorList>
            <person name="Xu B."/>
            <person name="Hu B."/>
            <person name="Wang J."/>
            <person name="Zhu Y."/>
            <person name="Huang L."/>
            <person name="Du W."/>
            <person name="Huang Y."/>
        </authorList>
    </citation>
    <scope>NUCLEOTIDE SEQUENCE [LARGE SCALE GENOMIC DNA]</scope>
    <source>
        <strain evidence="8 9">IO3-P3-H5</strain>
    </source>
</reference>
<evidence type="ECO:0000313" key="9">
    <source>
        <dbReference type="Proteomes" id="UP000218887"/>
    </source>
</evidence>
<dbReference type="Gene3D" id="1.20.1510.10">
    <property type="entry name" value="Cation efflux protein transmembrane domain"/>
    <property type="match status" value="1"/>
</dbReference>
<keyword evidence="2" id="KW-0813">Transport</keyword>
<comment type="caution">
    <text evidence="8">The sequence shown here is derived from an EMBL/GenBank/DDBJ whole genome shotgun (WGS) entry which is preliminary data.</text>
</comment>
<feature type="transmembrane region" description="Helical" evidence="6">
    <location>
        <begin position="206"/>
        <end position="224"/>
    </location>
</feature>
<keyword evidence="9" id="KW-1185">Reference proteome</keyword>
<feature type="transmembrane region" description="Helical" evidence="6">
    <location>
        <begin position="121"/>
        <end position="139"/>
    </location>
</feature>
<evidence type="ECO:0000256" key="4">
    <source>
        <dbReference type="ARBA" id="ARBA00022989"/>
    </source>
</evidence>
<evidence type="ECO:0000256" key="5">
    <source>
        <dbReference type="ARBA" id="ARBA00023136"/>
    </source>
</evidence>
<keyword evidence="5 6" id="KW-0472">Membrane</keyword>
<evidence type="ECO:0000256" key="1">
    <source>
        <dbReference type="ARBA" id="ARBA00004141"/>
    </source>
</evidence>
<feature type="transmembrane region" description="Helical" evidence="6">
    <location>
        <begin position="179"/>
        <end position="200"/>
    </location>
</feature>
<dbReference type="PANTHER" id="PTHR13414">
    <property type="entry name" value="HUEL-CATION TRANSPORTER"/>
    <property type="match status" value="1"/>
</dbReference>
<feature type="transmembrane region" description="Helical" evidence="6">
    <location>
        <begin position="84"/>
        <end position="101"/>
    </location>
</feature>
<dbReference type="PANTHER" id="PTHR13414:SF9">
    <property type="entry name" value="PROTON-COUPLED ZINC ANTIPORTER SLC30A9, MITOCHONDRIAL"/>
    <property type="match status" value="1"/>
</dbReference>
<dbReference type="InterPro" id="IPR027469">
    <property type="entry name" value="Cation_efflux_TMD_sf"/>
</dbReference>
<feature type="domain" description="Cation efflux protein transmembrane" evidence="7">
    <location>
        <begin position="21"/>
        <end position="230"/>
    </location>
</feature>
<dbReference type="GO" id="GO:0006829">
    <property type="term" value="P:zinc ion transport"/>
    <property type="evidence" value="ECO:0007669"/>
    <property type="project" value="InterPro"/>
</dbReference>
<dbReference type="InterPro" id="IPR058533">
    <property type="entry name" value="Cation_efflux_TM"/>
</dbReference>
<dbReference type="SUPFAM" id="SSF160240">
    <property type="entry name" value="Cation efflux protein cytoplasmic domain-like"/>
    <property type="match status" value="1"/>
</dbReference>
<evidence type="ECO:0000259" key="7">
    <source>
        <dbReference type="Pfam" id="PF01545"/>
    </source>
</evidence>
<dbReference type="Gene3D" id="3.30.70.1350">
    <property type="entry name" value="Cation efflux protein, cytoplasmic domain"/>
    <property type="match status" value="1"/>
</dbReference>
<feature type="transmembrane region" description="Helical" evidence="6">
    <location>
        <begin position="20"/>
        <end position="40"/>
    </location>
</feature>
<dbReference type="InterPro" id="IPR036837">
    <property type="entry name" value="Cation_efflux_CTD_sf"/>
</dbReference>
<organism evidence="8 9">
    <name type="scientific">Virgibacillus profundi</name>
    <dbReference type="NCBI Taxonomy" id="2024555"/>
    <lineage>
        <taxon>Bacteria</taxon>
        <taxon>Bacillati</taxon>
        <taxon>Bacillota</taxon>
        <taxon>Bacilli</taxon>
        <taxon>Bacillales</taxon>
        <taxon>Bacillaceae</taxon>
        <taxon>Virgibacillus</taxon>
    </lineage>
</organism>
<evidence type="ECO:0000256" key="6">
    <source>
        <dbReference type="SAM" id="Phobius"/>
    </source>
</evidence>
<dbReference type="NCBIfam" id="TIGR01297">
    <property type="entry name" value="CDF"/>
    <property type="match status" value="1"/>
</dbReference>
<dbReference type="GO" id="GO:0016020">
    <property type="term" value="C:membrane"/>
    <property type="evidence" value="ECO:0007669"/>
    <property type="project" value="UniProtKB-SubCell"/>
</dbReference>
<sequence>MGVVFVSLLEKFKKGNTSSGIAALGNSFLAVIKGIAAAFSGNGSMFASAMHSMADAVNQGFVYFGSVLSEFPASKRFPTGFGRVINIFCMVAVIVVTVMAYETIMTGWNLFQNPEESGGLLLNFIVLLVSLVVDGFILYKAMKEIAVESNSESSGILRTAFTNVGKASPATRLVFYEDLVATSGAALAMLGIVLSQFFGILKADGIISIIIGLLMLFVAFRVGYDNMVGLIGVAAPAEVQKKLTSLLLDDENVVDIYKVRIIQEGRLYHVEGTVELKKGLTLADADDIKFRLTDKLLRQPEVADVVLGIIEDDDKKSWN</sequence>
<keyword evidence="4 6" id="KW-1133">Transmembrane helix</keyword>
<gene>
    <name evidence="8" type="ORF">CIL05_09745</name>
</gene>
<dbReference type="InterPro" id="IPR040177">
    <property type="entry name" value="SLC30A9"/>
</dbReference>
<accession>A0A2A2IE98</accession>
<dbReference type="EMBL" id="NPOA01000006">
    <property type="protein sequence ID" value="PAV29646.1"/>
    <property type="molecule type" value="Genomic_DNA"/>
</dbReference>
<dbReference type="Pfam" id="PF01545">
    <property type="entry name" value="Cation_efflux"/>
    <property type="match status" value="1"/>
</dbReference>
<proteinExistence type="predicted"/>
<dbReference type="SUPFAM" id="SSF161111">
    <property type="entry name" value="Cation efflux protein transmembrane domain-like"/>
    <property type="match status" value="1"/>
</dbReference>
<evidence type="ECO:0000313" key="8">
    <source>
        <dbReference type="EMBL" id="PAV29646.1"/>
    </source>
</evidence>
<evidence type="ECO:0000256" key="2">
    <source>
        <dbReference type="ARBA" id="ARBA00022448"/>
    </source>
</evidence>
<name>A0A2A2IE98_9BACI</name>
<evidence type="ECO:0000256" key="3">
    <source>
        <dbReference type="ARBA" id="ARBA00022692"/>
    </source>
</evidence>
<protein>
    <submittedName>
        <fullName evidence="8">Cation transporter</fullName>
    </submittedName>
</protein>
<keyword evidence="3 6" id="KW-0812">Transmembrane</keyword>
<comment type="subcellular location">
    <subcellularLocation>
        <location evidence="1">Membrane</location>
        <topology evidence="1">Multi-pass membrane protein</topology>
    </subcellularLocation>
</comment>
<dbReference type="Proteomes" id="UP000218887">
    <property type="component" value="Unassembled WGS sequence"/>
</dbReference>